<organism evidence="1 2">
    <name type="scientific">Mycolicibacterium hassiacum (strain DSM 44199 / CIP 105218 / JCM 12690 / 3849)</name>
    <name type="common">Mycobacterium hassiacum</name>
    <dbReference type="NCBI Taxonomy" id="1122247"/>
    <lineage>
        <taxon>Bacteria</taxon>
        <taxon>Bacillati</taxon>
        <taxon>Actinomycetota</taxon>
        <taxon>Actinomycetes</taxon>
        <taxon>Mycobacteriales</taxon>
        <taxon>Mycobacteriaceae</taxon>
        <taxon>Mycolicibacterium</taxon>
    </lineage>
</organism>
<gene>
    <name evidence="1" type="ORF">C731_0865</name>
</gene>
<name>K5BGU9_MYCHD</name>
<dbReference type="OrthoDB" id="3628183at2"/>
<dbReference type="RefSeq" id="WP_005625052.1">
    <property type="nucleotide sequence ID" value="NZ_AMRA01000023.1"/>
</dbReference>
<dbReference type="InterPro" id="IPR004176">
    <property type="entry name" value="Clp_R_N"/>
</dbReference>
<dbReference type="Proteomes" id="UP000006265">
    <property type="component" value="Unassembled WGS sequence"/>
</dbReference>
<evidence type="ECO:0000313" key="1">
    <source>
        <dbReference type="EMBL" id="EKF25122.1"/>
    </source>
</evidence>
<dbReference type="STRING" id="1122247.GCA_000379865_03467"/>
<dbReference type="PANTHER" id="PTHR47016:SF5">
    <property type="entry name" value="CLP DOMAIN SUPERFAMILY PROTEIN"/>
    <property type="match status" value="1"/>
</dbReference>
<dbReference type="SUPFAM" id="SSF81923">
    <property type="entry name" value="Double Clp-N motif"/>
    <property type="match status" value="2"/>
</dbReference>
<keyword evidence="2" id="KW-1185">Reference proteome</keyword>
<dbReference type="InterPro" id="IPR036628">
    <property type="entry name" value="Clp_N_dom_sf"/>
</dbReference>
<dbReference type="Pfam" id="PF02861">
    <property type="entry name" value="Clp_N"/>
    <property type="match status" value="2"/>
</dbReference>
<dbReference type="AlphaFoldDB" id="K5BGU9"/>
<evidence type="ECO:0000313" key="2">
    <source>
        <dbReference type="Proteomes" id="UP000006265"/>
    </source>
</evidence>
<dbReference type="EMBL" id="AMRA01000023">
    <property type="protein sequence ID" value="EKF25122.1"/>
    <property type="molecule type" value="Genomic_DNA"/>
</dbReference>
<proteinExistence type="predicted"/>
<sequence>MFERFTRHARIAVILAQEAALELDDDEIRPSHLLVGVLQSAGRDLSRVLAGYGLTADTVRERLAAGEDDDPGFADDAEALRAIGIDLHAVRDRVVRAFGADAWDAAAGRPPRRRRRKHLPFTKSAKKALELALREALAHKDKNIGCEHVLLGILRGADEPTLELIADHVEPARLRADIDGLLAAAA</sequence>
<reference evidence="1 2" key="1">
    <citation type="journal article" date="2012" name="J. Bacteriol.">
        <title>Genome sequence of Mycobacterium hassiacum DSM 44199, a rare source of heat-stable mycobacterial proteins.</title>
        <authorList>
            <person name="Tiago I."/>
            <person name="Maranha A."/>
            <person name="Mendes V."/>
            <person name="Alarico S."/>
            <person name="Moynihan P.J."/>
            <person name="Clarke A.J."/>
            <person name="Macedo-Ribeiro S."/>
            <person name="Pereira P.J."/>
            <person name="Empadinhas N."/>
        </authorList>
    </citation>
    <scope>NUCLEOTIDE SEQUENCE [LARGE SCALE GENOMIC DNA]</scope>
    <source>
        <strain evidence="2">DSM 44199 / CIP 105218 / JCM 12690 / 3849</strain>
    </source>
</reference>
<comment type="caution">
    <text evidence="1">The sequence shown here is derived from an EMBL/GenBank/DDBJ whole genome shotgun (WGS) entry which is preliminary data.</text>
</comment>
<dbReference type="PROSITE" id="PS51903">
    <property type="entry name" value="CLP_R"/>
    <property type="match status" value="1"/>
</dbReference>
<dbReference type="PANTHER" id="PTHR47016">
    <property type="entry name" value="ATP-DEPENDENT CLP PROTEASE ATP-BINDING SUBUNIT CLPT1, CHLOROPLASTIC"/>
    <property type="match status" value="1"/>
</dbReference>
<dbReference type="Gene3D" id="1.10.1780.10">
    <property type="entry name" value="Clp, N-terminal domain"/>
    <property type="match status" value="2"/>
</dbReference>
<dbReference type="eggNOG" id="COG0542">
    <property type="taxonomic scope" value="Bacteria"/>
</dbReference>
<dbReference type="InterPro" id="IPR044217">
    <property type="entry name" value="CLPT1/2"/>
</dbReference>
<dbReference type="PATRIC" id="fig|1122247.3.peg.831"/>
<protein>
    <submittedName>
        <fullName evidence="1">Clp amino terminal domain protein</fullName>
    </submittedName>
</protein>
<accession>K5BGU9</accession>